<dbReference type="PROSITE" id="PS51194">
    <property type="entry name" value="HELICASE_CTER"/>
    <property type="match status" value="1"/>
</dbReference>
<dbReference type="InterPro" id="IPR025313">
    <property type="entry name" value="SPB4-like_CTE"/>
</dbReference>
<evidence type="ECO:0000259" key="8">
    <source>
        <dbReference type="PROSITE" id="PS51192"/>
    </source>
</evidence>
<keyword evidence="11" id="KW-1185">Reference proteome</keyword>
<dbReference type="AlphaFoldDB" id="U5DGF7"/>
<keyword evidence="2 6" id="KW-0378">Hydrolase</keyword>
<dbReference type="EMBL" id="KI392059">
    <property type="protein sequence ID" value="ERN20542.1"/>
    <property type="molecule type" value="Genomic_DNA"/>
</dbReference>
<dbReference type="OMA" id="IQFEDHM"/>
<organism evidence="10 11">
    <name type="scientific">Amborella trichopoda</name>
    <dbReference type="NCBI Taxonomy" id="13333"/>
    <lineage>
        <taxon>Eukaryota</taxon>
        <taxon>Viridiplantae</taxon>
        <taxon>Streptophyta</taxon>
        <taxon>Embryophyta</taxon>
        <taxon>Tracheophyta</taxon>
        <taxon>Spermatophyta</taxon>
        <taxon>Magnoliopsida</taxon>
        <taxon>Amborellales</taxon>
        <taxon>Amborellaceae</taxon>
        <taxon>Amborella</taxon>
    </lineage>
</organism>
<dbReference type="HOGENOM" id="CLU_003041_26_4_1"/>
<dbReference type="CDD" id="cd17960">
    <property type="entry name" value="DEADc_DDX55"/>
    <property type="match status" value="1"/>
</dbReference>
<dbReference type="InterPro" id="IPR011545">
    <property type="entry name" value="DEAD/DEAH_box_helicase_dom"/>
</dbReference>
<dbReference type="GO" id="GO:0003724">
    <property type="term" value="F:RNA helicase activity"/>
    <property type="evidence" value="ECO:0007669"/>
    <property type="project" value="UniProtKB-EC"/>
</dbReference>
<dbReference type="GO" id="GO:0003723">
    <property type="term" value="F:RNA binding"/>
    <property type="evidence" value="ECO:0007669"/>
    <property type="project" value="UniProtKB-UniRule"/>
</dbReference>
<evidence type="ECO:0000256" key="3">
    <source>
        <dbReference type="ARBA" id="ARBA00022806"/>
    </source>
</evidence>
<dbReference type="InterPro" id="IPR001650">
    <property type="entry name" value="Helicase_C-like"/>
</dbReference>
<keyword evidence="7" id="KW-1133">Transmembrane helix</keyword>
<dbReference type="PROSITE" id="PS51192">
    <property type="entry name" value="HELICASE_ATP_BIND_1"/>
    <property type="match status" value="1"/>
</dbReference>
<dbReference type="EC" id="3.6.4.13" evidence="6"/>
<dbReference type="eggNOG" id="KOG0345">
    <property type="taxonomic scope" value="Eukaryota"/>
</dbReference>
<evidence type="ECO:0000256" key="6">
    <source>
        <dbReference type="RuleBase" id="RU365068"/>
    </source>
</evidence>
<dbReference type="GO" id="GO:0005524">
    <property type="term" value="F:ATP binding"/>
    <property type="evidence" value="ECO:0007669"/>
    <property type="project" value="UniProtKB-UniRule"/>
</dbReference>
<evidence type="ECO:0000313" key="11">
    <source>
        <dbReference type="Proteomes" id="UP000017836"/>
    </source>
</evidence>
<name>U5DGF7_AMBTC</name>
<evidence type="ECO:0000313" key="10">
    <source>
        <dbReference type="EMBL" id="ERN20542.1"/>
    </source>
</evidence>
<keyword evidence="7" id="KW-0812">Transmembrane</keyword>
<dbReference type="SMART" id="SM00487">
    <property type="entry name" value="DEXDc"/>
    <property type="match status" value="1"/>
</dbReference>
<feature type="transmembrane region" description="Helical" evidence="7">
    <location>
        <begin position="422"/>
        <end position="441"/>
    </location>
</feature>
<dbReference type="PANTHER" id="PTHR24031">
    <property type="entry name" value="RNA HELICASE"/>
    <property type="match status" value="1"/>
</dbReference>
<proteinExistence type="inferred from homology"/>
<evidence type="ECO:0000256" key="5">
    <source>
        <dbReference type="ARBA" id="ARBA00022884"/>
    </source>
</evidence>
<reference evidence="11" key="1">
    <citation type="journal article" date="2013" name="Science">
        <title>The Amborella genome and the evolution of flowering plants.</title>
        <authorList>
            <consortium name="Amborella Genome Project"/>
        </authorList>
    </citation>
    <scope>NUCLEOTIDE SEQUENCE [LARGE SCALE GENOMIC DNA]</scope>
</reference>
<dbReference type="Pfam" id="PF13959">
    <property type="entry name" value="CTE_SPB4"/>
    <property type="match status" value="1"/>
</dbReference>
<keyword evidence="3 6" id="KW-0347">Helicase</keyword>
<dbReference type="Gene3D" id="3.40.50.300">
    <property type="entry name" value="P-loop containing nucleotide triphosphate hydrolases"/>
    <property type="match status" value="2"/>
</dbReference>
<dbReference type="GO" id="GO:0016787">
    <property type="term" value="F:hydrolase activity"/>
    <property type="evidence" value="ECO:0007669"/>
    <property type="project" value="UniProtKB-KW"/>
</dbReference>
<gene>
    <name evidence="10" type="ORF">AMTR_s00068p00202400</name>
</gene>
<dbReference type="Proteomes" id="UP000017836">
    <property type="component" value="Unassembled WGS sequence"/>
</dbReference>
<dbReference type="GO" id="GO:0005730">
    <property type="term" value="C:nucleolus"/>
    <property type="evidence" value="ECO:0000318"/>
    <property type="project" value="GO_Central"/>
</dbReference>
<dbReference type="Gramene" id="ERN20542">
    <property type="protein sequence ID" value="ERN20542"/>
    <property type="gene ID" value="AMTR_s00068p00202400"/>
</dbReference>
<feature type="domain" description="Helicase ATP-binding" evidence="8">
    <location>
        <begin position="45"/>
        <end position="239"/>
    </location>
</feature>
<accession>U5DGF7</accession>
<comment type="catalytic activity">
    <reaction evidence="6">
        <text>ATP + H2O = ADP + phosphate + H(+)</text>
        <dbReference type="Rhea" id="RHEA:13065"/>
        <dbReference type="ChEBI" id="CHEBI:15377"/>
        <dbReference type="ChEBI" id="CHEBI:15378"/>
        <dbReference type="ChEBI" id="CHEBI:30616"/>
        <dbReference type="ChEBI" id="CHEBI:43474"/>
        <dbReference type="ChEBI" id="CHEBI:456216"/>
        <dbReference type="EC" id="3.6.4.13"/>
    </reaction>
</comment>
<dbReference type="STRING" id="13333.U5DGF7"/>
<evidence type="ECO:0000256" key="2">
    <source>
        <dbReference type="ARBA" id="ARBA00022801"/>
    </source>
</evidence>
<comment type="function">
    <text evidence="6">RNA helicase.</text>
</comment>
<keyword evidence="7" id="KW-0472">Membrane</keyword>
<evidence type="ECO:0000256" key="4">
    <source>
        <dbReference type="ARBA" id="ARBA00022840"/>
    </source>
</evidence>
<comment type="similarity">
    <text evidence="6">Belongs to the DEAD box helicase family.</text>
</comment>
<sequence>MDSSANKCLTTQHFLELEPSLSKKTLDVLDTCGFHLCIPVQRATIPLLCSYKDVAVDAATGSGKTLAFIVPVIEILRRIYEPSKPHQVLGIIISPMRELSTEIYHVAEPFSSTLPNFKAALLVGGSNIKLDVENIEEEGANLLIGTPGTLFDIMERLDVLDFQNLEGQSGFGAVTNVSLNNAFWNIPFIDRLLDMGFQKQITSIMPRLPKLRRTCLFSATQTEAVEELSRAGLRNPVSINVRAEVKAHGELAPLANASFSKTPFGLHIEYLECEADEKPSQLVHFLYFMTCACVDYWGAVLRQLVTLKGCPLIPLHGRMKQTVREKALASFTALSNGIFLCTDVAARGLDIPGVDWIDQEDAYVEFLQKRRVALQERKNSNGPQDITPEIRATVKKDHDVMEKGLRAFVSHVRAYKEHICSYIFRLASLVNLMIHICSYIFRDKAREKQRKKNFSRKQ</sequence>
<dbReference type="Pfam" id="PF00270">
    <property type="entry name" value="DEAD"/>
    <property type="match status" value="1"/>
</dbReference>
<comment type="domain">
    <text evidence="6">The Q motif is unique to and characteristic of the DEAD box family of RNA helicases and controls ATP binding and hydrolysis.</text>
</comment>
<keyword evidence="5 6" id="KW-0694">RNA-binding</keyword>
<keyword evidence="1 6" id="KW-0547">Nucleotide-binding</keyword>
<evidence type="ECO:0000259" key="9">
    <source>
        <dbReference type="PROSITE" id="PS51194"/>
    </source>
</evidence>
<evidence type="ECO:0000256" key="1">
    <source>
        <dbReference type="ARBA" id="ARBA00022741"/>
    </source>
</evidence>
<dbReference type="SMART" id="SM01178">
    <property type="entry name" value="DUF4217"/>
    <property type="match status" value="1"/>
</dbReference>
<dbReference type="SUPFAM" id="SSF52540">
    <property type="entry name" value="P-loop containing nucleoside triphosphate hydrolases"/>
    <property type="match status" value="2"/>
</dbReference>
<keyword evidence="4 6" id="KW-0067">ATP-binding</keyword>
<feature type="domain" description="Helicase C-terminal" evidence="9">
    <location>
        <begin position="265"/>
        <end position="416"/>
    </location>
</feature>
<dbReference type="InterPro" id="IPR014001">
    <property type="entry name" value="Helicase_ATP-bd"/>
</dbReference>
<protein>
    <recommendedName>
        <fullName evidence="6">ATP-dependent RNA helicase</fullName>
        <ecNumber evidence="6">3.6.4.13</ecNumber>
    </recommendedName>
</protein>
<dbReference type="Pfam" id="PF00271">
    <property type="entry name" value="Helicase_C"/>
    <property type="match status" value="1"/>
</dbReference>
<dbReference type="SMART" id="SM00490">
    <property type="entry name" value="HELICc"/>
    <property type="match status" value="1"/>
</dbReference>
<evidence type="ECO:0000256" key="7">
    <source>
        <dbReference type="SAM" id="Phobius"/>
    </source>
</evidence>
<dbReference type="InterPro" id="IPR027417">
    <property type="entry name" value="P-loop_NTPase"/>
</dbReference>